<dbReference type="AlphaFoldDB" id="A0A935MSM2"/>
<protein>
    <submittedName>
        <fullName evidence="1">Uncharacterized protein</fullName>
    </submittedName>
</protein>
<organism evidence="1 2">
    <name type="scientific">Candidatus Dechloromonas phosphorivorans</name>
    <dbReference type="NCBI Taxonomy" id="2899244"/>
    <lineage>
        <taxon>Bacteria</taxon>
        <taxon>Pseudomonadati</taxon>
        <taxon>Pseudomonadota</taxon>
        <taxon>Betaproteobacteria</taxon>
        <taxon>Rhodocyclales</taxon>
        <taxon>Azonexaceae</taxon>
        <taxon>Dechloromonas</taxon>
    </lineage>
</organism>
<evidence type="ECO:0000313" key="2">
    <source>
        <dbReference type="Proteomes" id="UP000739411"/>
    </source>
</evidence>
<gene>
    <name evidence="1" type="ORF">IPJ38_21460</name>
</gene>
<dbReference type="Proteomes" id="UP000739411">
    <property type="component" value="Unassembled WGS sequence"/>
</dbReference>
<proteinExistence type="predicted"/>
<evidence type="ECO:0000313" key="1">
    <source>
        <dbReference type="EMBL" id="MBK7417273.1"/>
    </source>
</evidence>
<name>A0A935MSM2_9RHOO</name>
<accession>A0A935MSM2</accession>
<sequence>MVEFRPLDDQALVGRLSYISPENGKLLSLQSEWGFVPVMHPGVMEKQLREKRALSVVPACRYSMRLLKRRSIAHQPSDICKVHGLLCAKACNWLKIQVYRILFPGSHGYQKGLVARG</sequence>
<dbReference type="EMBL" id="JADJMS010000051">
    <property type="protein sequence ID" value="MBK7417273.1"/>
    <property type="molecule type" value="Genomic_DNA"/>
</dbReference>
<reference evidence="1 2" key="1">
    <citation type="submission" date="2020-10" db="EMBL/GenBank/DDBJ databases">
        <title>Connecting structure to function with the recovery of over 1000 high-quality activated sludge metagenome-assembled genomes encoding full-length rRNA genes using long-read sequencing.</title>
        <authorList>
            <person name="Singleton C.M."/>
            <person name="Petriglieri F."/>
            <person name="Kristensen J.M."/>
            <person name="Kirkegaard R.H."/>
            <person name="Michaelsen T.Y."/>
            <person name="Andersen M.H."/>
            <person name="Karst S.M."/>
            <person name="Dueholm M.S."/>
            <person name="Nielsen P.H."/>
            <person name="Albertsen M."/>
        </authorList>
    </citation>
    <scope>NUCLEOTIDE SEQUENCE [LARGE SCALE GENOMIC DNA]</scope>
    <source>
        <strain evidence="1">EsbW_18-Q3-R4-48_BATAC.463</strain>
    </source>
</reference>
<comment type="caution">
    <text evidence="1">The sequence shown here is derived from an EMBL/GenBank/DDBJ whole genome shotgun (WGS) entry which is preliminary data.</text>
</comment>